<dbReference type="EMBL" id="BPLR01013625">
    <property type="protein sequence ID" value="GIY62503.1"/>
    <property type="molecule type" value="Genomic_DNA"/>
</dbReference>
<organism evidence="1 2">
    <name type="scientific">Caerostris extrusa</name>
    <name type="common">Bark spider</name>
    <name type="synonym">Caerostris bankana</name>
    <dbReference type="NCBI Taxonomy" id="172846"/>
    <lineage>
        <taxon>Eukaryota</taxon>
        <taxon>Metazoa</taxon>
        <taxon>Ecdysozoa</taxon>
        <taxon>Arthropoda</taxon>
        <taxon>Chelicerata</taxon>
        <taxon>Arachnida</taxon>
        <taxon>Araneae</taxon>
        <taxon>Araneomorphae</taxon>
        <taxon>Entelegynae</taxon>
        <taxon>Araneoidea</taxon>
        <taxon>Araneidae</taxon>
        <taxon>Caerostris</taxon>
    </lineage>
</organism>
<reference evidence="1 2" key="1">
    <citation type="submission" date="2021-06" db="EMBL/GenBank/DDBJ databases">
        <title>Caerostris extrusa draft genome.</title>
        <authorList>
            <person name="Kono N."/>
            <person name="Arakawa K."/>
        </authorList>
    </citation>
    <scope>NUCLEOTIDE SEQUENCE [LARGE SCALE GENOMIC DNA]</scope>
</reference>
<name>A0AAV4UXL8_CAEEX</name>
<evidence type="ECO:0000313" key="2">
    <source>
        <dbReference type="Proteomes" id="UP001054945"/>
    </source>
</evidence>
<comment type="caution">
    <text evidence="1">The sequence shown here is derived from an EMBL/GenBank/DDBJ whole genome shotgun (WGS) entry which is preliminary data.</text>
</comment>
<sequence>MKNFQCRQRHQNEEWFHYSTPESFRGKSYFPLTSPLPDFVFPLPHSSVGKRFPLSTRCRNKVPARIPKCTVLCEK</sequence>
<evidence type="ECO:0000313" key="1">
    <source>
        <dbReference type="EMBL" id="GIY62503.1"/>
    </source>
</evidence>
<protein>
    <submittedName>
        <fullName evidence="1">Uncharacterized protein</fullName>
    </submittedName>
</protein>
<dbReference type="AlphaFoldDB" id="A0AAV4UXL8"/>
<proteinExistence type="predicted"/>
<gene>
    <name evidence="1" type="ORF">CEXT_449331</name>
</gene>
<dbReference type="Proteomes" id="UP001054945">
    <property type="component" value="Unassembled WGS sequence"/>
</dbReference>
<accession>A0AAV4UXL8</accession>
<keyword evidence="2" id="KW-1185">Reference proteome</keyword>